<gene>
    <name evidence="1" type="ORF">AYY18_00665</name>
</gene>
<dbReference type="Pfam" id="PF06183">
    <property type="entry name" value="DinI"/>
    <property type="match status" value="1"/>
</dbReference>
<dbReference type="OrthoDB" id="6457241at2"/>
<dbReference type="InterPro" id="IPR036687">
    <property type="entry name" value="DinI-like_sf"/>
</dbReference>
<dbReference type="Gene3D" id="3.30.910.10">
    <property type="entry name" value="DinI-like"/>
    <property type="match status" value="1"/>
</dbReference>
<comment type="caution">
    <text evidence="1">The sequence shown here is derived from an EMBL/GenBank/DDBJ whole genome shotgun (WGS) entry which is preliminary data.</text>
</comment>
<dbReference type="EMBL" id="LZEY01000001">
    <property type="protein sequence ID" value="OBU13294.1"/>
    <property type="molecule type" value="Genomic_DNA"/>
</dbReference>
<sequence length="94" mass="10742">MLRIDIIFSSNQKGMMPPGIFEALEKEIDRKLRAQYQDMNVRIAWGTNASMSATGGKNDKDNKKVKEILQEIMEDDGWIPEVEGASDDVEYFDK</sequence>
<dbReference type="Proteomes" id="UP000092377">
    <property type="component" value="Unassembled WGS sequence"/>
</dbReference>
<name>A0A1B8HTU5_9GAMM</name>
<dbReference type="RefSeq" id="WP_067398150.1">
    <property type="nucleotide sequence ID" value="NZ_LZEY01000001.1"/>
</dbReference>
<proteinExistence type="predicted"/>
<reference evidence="2" key="1">
    <citation type="submission" date="2016-06" db="EMBL/GenBank/DDBJ databases">
        <authorList>
            <person name="Butler K."/>
        </authorList>
    </citation>
    <scope>NUCLEOTIDE SEQUENCE [LARGE SCALE GENOMIC DNA]</scope>
    <source>
        <strain evidence="2">GCSL-Mp20</strain>
    </source>
</reference>
<evidence type="ECO:0000313" key="1">
    <source>
        <dbReference type="EMBL" id="OBU13294.1"/>
    </source>
</evidence>
<evidence type="ECO:0008006" key="3">
    <source>
        <dbReference type="Google" id="ProtNLM"/>
    </source>
</evidence>
<keyword evidence="2" id="KW-1185">Reference proteome</keyword>
<dbReference type="PANTHER" id="PTHR36572">
    <property type="entry name" value="DNA DAMAGE-INDUCIBLE PROTEIN I-RELATED"/>
    <property type="match status" value="1"/>
</dbReference>
<dbReference type="InterPro" id="IPR010391">
    <property type="entry name" value="DNA_damage-inducible_DinI-like"/>
</dbReference>
<protein>
    <recommendedName>
        <fullName evidence="3">DinI family protein</fullName>
    </recommendedName>
</protein>
<dbReference type="AlphaFoldDB" id="A0A1B8HTU5"/>
<evidence type="ECO:0000313" key="2">
    <source>
        <dbReference type="Proteomes" id="UP000092377"/>
    </source>
</evidence>
<accession>A0A1B8HTU5</accession>
<dbReference type="SUPFAM" id="SSF54857">
    <property type="entry name" value="DNA damage-inducible protein DinI"/>
    <property type="match status" value="1"/>
</dbReference>
<organism evidence="1 2">
    <name type="scientific">Morganella psychrotolerans</name>
    <dbReference type="NCBI Taxonomy" id="368603"/>
    <lineage>
        <taxon>Bacteria</taxon>
        <taxon>Pseudomonadati</taxon>
        <taxon>Pseudomonadota</taxon>
        <taxon>Gammaproteobacteria</taxon>
        <taxon>Enterobacterales</taxon>
        <taxon>Morganellaceae</taxon>
        <taxon>Morganella</taxon>
    </lineage>
</organism>
<dbReference type="PANTHER" id="PTHR36572:SF2">
    <property type="entry name" value="DNA DAMAGE-INDUCIBLE PROTEIN I"/>
    <property type="match status" value="1"/>
</dbReference>
<dbReference type="GO" id="GO:0009432">
    <property type="term" value="P:SOS response"/>
    <property type="evidence" value="ECO:0007669"/>
    <property type="project" value="TreeGrafter"/>
</dbReference>